<proteinExistence type="predicted"/>
<dbReference type="Gene3D" id="1.10.287.110">
    <property type="entry name" value="DnaJ domain"/>
    <property type="match status" value="1"/>
</dbReference>
<evidence type="ECO:0000313" key="3">
    <source>
        <dbReference type="Proteomes" id="UP000552097"/>
    </source>
</evidence>
<dbReference type="InterPro" id="IPR036869">
    <property type="entry name" value="J_dom_sf"/>
</dbReference>
<keyword evidence="3" id="KW-1185">Reference proteome</keyword>
<keyword evidence="2" id="KW-0238">DNA-binding</keyword>
<dbReference type="GO" id="GO:0003677">
    <property type="term" value="F:DNA binding"/>
    <property type="evidence" value="ECO:0007669"/>
    <property type="project" value="UniProtKB-KW"/>
</dbReference>
<organism evidence="2 3">
    <name type="scientific">Saccharothrix ecbatanensis</name>
    <dbReference type="NCBI Taxonomy" id="1105145"/>
    <lineage>
        <taxon>Bacteria</taxon>
        <taxon>Bacillati</taxon>
        <taxon>Actinomycetota</taxon>
        <taxon>Actinomycetes</taxon>
        <taxon>Pseudonocardiales</taxon>
        <taxon>Pseudonocardiaceae</taxon>
        <taxon>Saccharothrix</taxon>
    </lineage>
</organism>
<gene>
    <name evidence="2" type="ORF">F4560_002778</name>
</gene>
<comment type="caution">
    <text evidence="2">The sequence shown here is derived from an EMBL/GenBank/DDBJ whole genome shotgun (WGS) entry which is preliminary data.</text>
</comment>
<dbReference type="EMBL" id="JACHMO010000001">
    <property type="protein sequence ID" value="MBB5803010.1"/>
    <property type="molecule type" value="Genomic_DNA"/>
</dbReference>
<evidence type="ECO:0000259" key="1">
    <source>
        <dbReference type="PROSITE" id="PS50076"/>
    </source>
</evidence>
<feature type="domain" description="J" evidence="1">
    <location>
        <begin position="10"/>
        <end position="78"/>
    </location>
</feature>
<accession>A0A7W9HIV7</accession>
<dbReference type="RefSeq" id="WP_184920095.1">
    <property type="nucleotide sequence ID" value="NZ_JACHMO010000001.1"/>
</dbReference>
<dbReference type="SUPFAM" id="SSF46565">
    <property type="entry name" value="Chaperone J-domain"/>
    <property type="match status" value="1"/>
</dbReference>
<reference evidence="2 3" key="1">
    <citation type="submission" date="2020-08" db="EMBL/GenBank/DDBJ databases">
        <title>Sequencing the genomes of 1000 actinobacteria strains.</title>
        <authorList>
            <person name="Klenk H.-P."/>
        </authorList>
    </citation>
    <scope>NUCLEOTIDE SEQUENCE [LARGE SCALE GENOMIC DNA]</scope>
    <source>
        <strain evidence="2 3">DSM 45486</strain>
    </source>
</reference>
<name>A0A7W9HIV7_9PSEU</name>
<protein>
    <submittedName>
        <fullName evidence="2">Curved DNA-binding protein CbpA</fullName>
    </submittedName>
</protein>
<dbReference type="InterPro" id="IPR001623">
    <property type="entry name" value="DnaJ_domain"/>
</dbReference>
<dbReference type="AlphaFoldDB" id="A0A7W9HIV7"/>
<evidence type="ECO:0000313" key="2">
    <source>
        <dbReference type="EMBL" id="MBB5803010.1"/>
    </source>
</evidence>
<dbReference type="Proteomes" id="UP000552097">
    <property type="component" value="Unassembled WGS sequence"/>
</dbReference>
<dbReference type="PROSITE" id="PS50076">
    <property type="entry name" value="DNAJ_2"/>
    <property type="match status" value="1"/>
</dbReference>
<sequence>MFMIDLGAESFYTVLGVAPTATAAEIRQARDTLVRELRERQRREPTRRAELEARQKVVNTAGEELARPAKRAVYDQDNAHLRFFTVRDAAAGIFTDRADRVEVLYTAISDHLRARGVTLRPRSDLDRDDFTADMTPNSVLDGPIG</sequence>